<keyword evidence="3" id="KW-1185">Reference proteome</keyword>
<dbReference type="OrthoDB" id="10411418at2759"/>
<dbReference type="Gene3D" id="1.20.5.2280">
    <property type="match status" value="1"/>
</dbReference>
<accession>A0A1E3Q209</accession>
<feature type="region of interest" description="Disordered" evidence="1">
    <location>
        <begin position="12"/>
        <end position="31"/>
    </location>
</feature>
<dbReference type="EMBL" id="KV454297">
    <property type="protein sequence ID" value="ODQ71735.1"/>
    <property type="molecule type" value="Genomic_DNA"/>
</dbReference>
<protein>
    <submittedName>
        <fullName evidence="2">Uncharacterized protein</fullName>
    </submittedName>
</protein>
<evidence type="ECO:0000256" key="1">
    <source>
        <dbReference type="SAM" id="MobiDB-lite"/>
    </source>
</evidence>
<gene>
    <name evidence="2" type="ORF">LIPSTDRAFT_73472</name>
</gene>
<dbReference type="Proteomes" id="UP000094385">
    <property type="component" value="Unassembled WGS sequence"/>
</dbReference>
<feature type="compositionally biased region" description="Pro residues" evidence="1">
    <location>
        <begin position="20"/>
        <end position="29"/>
    </location>
</feature>
<name>A0A1E3Q209_LIPST</name>
<organism evidence="2 3">
    <name type="scientific">Lipomyces starkeyi NRRL Y-11557</name>
    <dbReference type="NCBI Taxonomy" id="675824"/>
    <lineage>
        <taxon>Eukaryota</taxon>
        <taxon>Fungi</taxon>
        <taxon>Dikarya</taxon>
        <taxon>Ascomycota</taxon>
        <taxon>Saccharomycotina</taxon>
        <taxon>Lipomycetes</taxon>
        <taxon>Lipomycetales</taxon>
        <taxon>Lipomycetaceae</taxon>
        <taxon>Lipomyces</taxon>
    </lineage>
</organism>
<proteinExistence type="predicted"/>
<dbReference type="AlphaFoldDB" id="A0A1E3Q209"/>
<reference evidence="2 3" key="1">
    <citation type="journal article" date="2016" name="Proc. Natl. Acad. Sci. U.S.A.">
        <title>Comparative genomics of biotechnologically important yeasts.</title>
        <authorList>
            <person name="Riley R."/>
            <person name="Haridas S."/>
            <person name="Wolfe K.H."/>
            <person name="Lopes M.R."/>
            <person name="Hittinger C.T."/>
            <person name="Goeker M."/>
            <person name="Salamov A.A."/>
            <person name="Wisecaver J.H."/>
            <person name="Long T.M."/>
            <person name="Calvey C.H."/>
            <person name="Aerts A.L."/>
            <person name="Barry K.W."/>
            <person name="Choi C."/>
            <person name="Clum A."/>
            <person name="Coughlan A.Y."/>
            <person name="Deshpande S."/>
            <person name="Douglass A.P."/>
            <person name="Hanson S.J."/>
            <person name="Klenk H.-P."/>
            <person name="LaButti K.M."/>
            <person name="Lapidus A."/>
            <person name="Lindquist E.A."/>
            <person name="Lipzen A.M."/>
            <person name="Meier-Kolthoff J.P."/>
            <person name="Ohm R.A."/>
            <person name="Otillar R.P."/>
            <person name="Pangilinan J.L."/>
            <person name="Peng Y."/>
            <person name="Rokas A."/>
            <person name="Rosa C.A."/>
            <person name="Scheuner C."/>
            <person name="Sibirny A.A."/>
            <person name="Slot J.C."/>
            <person name="Stielow J.B."/>
            <person name="Sun H."/>
            <person name="Kurtzman C.P."/>
            <person name="Blackwell M."/>
            <person name="Grigoriev I.V."/>
            <person name="Jeffries T.W."/>
        </authorList>
    </citation>
    <scope>NUCLEOTIDE SEQUENCE [LARGE SCALE GENOMIC DNA]</scope>
    <source>
        <strain evidence="2 3">NRRL Y-11557</strain>
    </source>
</reference>
<sequence length="184" mass="20928">MLAQDNNELLIPPVVTMPSVTPPPPPSDPPTQLDVDRALLYKNMVESSLSVARCHATAEDVASAATYYVRVRQRYEQSLGLGDITLADAVREFRQYFHDLNDKIDRMDRRITTMDRRITTMDQRISGKIDRLEEQMIRQVDTTSVLVQNSVAGMDSMLQTSRQQAINLTVSDREATGPEQRYHF</sequence>
<evidence type="ECO:0000313" key="2">
    <source>
        <dbReference type="EMBL" id="ODQ71735.1"/>
    </source>
</evidence>
<evidence type="ECO:0000313" key="3">
    <source>
        <dbReference type="Proteomes" id="UP000094385"/>
    </source>
</evidence>